<accession>A0A1N7HAN1</accession>
<name>A0A1N7HAN1_9NOCA</name>
<keyword evidence="1" id="KW-0472">Membrane</keyword>
<organism evidence="2 3">
    <name type="scientific">Williamsia sterculiae</name>
    <dbReference type="NCBI Taxonomy" id="1344003"/>
    <lineage>
        <taxon>Bacteria</taxon>
        <taxon>Bacillati</taxon>
        <taxon>Actinomycetota</taxon>
        <taxon>Actinomycetes</taxon>
        <taxon>Mycobacteriales</taxon>
        <taxon>Nocardiaceae</taxon>
        <taxon>Williamsia</taxon>
    </lineage>
</organism>
<dbReference type="STRING" id="1344003.SAMN05445060_3819"/>
<feature type="transmembrane region" description="Helical" evidence="1">
    <location>
        <begin position="36"/>
        <end position="57"/>
    </location>
</feature>
<gene>
    <name evidence="2" type="ORF">SAMN05445060_3819</name>
</gene>
<dbReference type="AlphaFoldDB" id="A0A1N7HAN1"/>
<keyword evidence="1" id="KW-0812">Transmembrane</keyword>
<keyword evidence="1" id="KW-1133">Transmembrane helix</keyword>
<dbReference type="Proteomes" id="UP000186218">
    <property type="component" value="Unassembled WGS sequence"/>
</dbReference>
<proteinExistence type="predicted"/>
<dbReference type="EMBL" id="FTNT01000013">
    <property type="protein sequence ID" value="SIS21708.1"/>
    <property type="molecule type" value="Genomic_DNA"/>
</dbReference>
<reference evidence="2 3" key="1">
    <citation type="submission" date="2017-01" db="EMBL/GenBank/DDBJ databases">
        <authorList>
            <person name="Mah S.A."/>
            <person name="Swanson W.J."/>
            <person name="Moy G.W."/>
            <person name="Vacquier V.D."/>
        </authorList>
    </citation>
    <scope>NUCLEOTIDE SEQUENCE [LARGE SCALE GENOMIC DNA]</scope>
    <source>
        <strain evidence="2 3">CPCC 203464</strain>
    </source>
</reference>
<evidence type="ECO:0000313" key="3">
    <source>
        <dbReference type="Proteomes" id="UP000186218"/>
    </source>
</evidence>
<keyword evidence="3" id="KW-1185">Reference proteome</keyword>
<sequence>MWTPRWGRCETIGATIDPRMWDARDRLTEWRCMRRTAAYVVGVLAIGPLVGACAATSQQPTPSVAPTTGVEQCPAELSRSPSQADAVAGDGSTATLVPGSPTSALRCFYEGVEPGPYTVTGEMKEYRGRSLSELVRAFNSSGRPLRSMRCPDIDKYPVIVYRFRAVCPGDGDRILPAGSDQRNCQPRCAVVRSGGVEMTVNRLCGGKAHGVVVPTDSSATRSAR</sequence>
<evidence type="ECO:0000256" key="1">
    <source>
        <dbReference type="SAM" id="Phobius"/>
    </source>
</evidence>
<evidence type="ECO:0000313" key="2">
    <source>
        <dbReference type="EMBL" id="SIS21708.1"/>
    </source>
</evidence>
<protein>
    <submittedName>
        <fullName evidence="2">Uncharacterized protein</fullName>
    </submittedName>
</protein>